<feature type="binding site" evidence="7">
    <location>
        <begin position="177"/>
        <end position="178"/>
    </location>
    <ligand>
        <name>ATP</name>
        <dbReference type="ChEBI" id="CHEBI:30616"/>
    </ligand>
</feature>
<dbReference type="InterPro" id="IPR000719">
    <property type="entry name" value="Prot_kinase_dom"/>
</dbReference>
<feature type="compositionally biased region" description="Polar residues" evidence="9">
    <location>
        <begin position="10"/>
        <end position="32"/>
    </location>
</feature>
<gene>
    <name evidence="11" type="ORF">H257_02853</name>
</gene>
<reference evidence="11" key="1">
    <citation type="submission" date="2013-12" db="EMBL/GenBank/DDBJ databases">
        <title>The Genome Sequence of Aphanomyces astaci APO3.</title>
        <authorList>
            <consortium name="The Broad Institute Genomics Platform"/>
            <person name="Russ C."/>
            <person name="Tyler B."/>
            <person name="van West P."/>
            <person name="Dieguez-Uribeondo J."/>
            <person name="Young S.K."/>
            <person name="Zeng Q."/>
            <person name="Gargeya S."/>
            <person name="Fitzgerald M."/>
            <person name="Abouelleil A."/>
            <person name="Alvarado L."/>
            <person name="Chapman S.B."/>
            <person name="Gainer-Dewar J."/>
            <person name="Goldberg J."/>
            <person name="Griggs A."/>
            <person name="Gujja S."/>
            <person name="Hansen M."/>
            <person name="Howarth C."/>
            <person name="Imamovic A."/>
            <person name="Ireland A."/>
            <person name="Larimer J."/>
            <person name="McCowan C."/>
            <person name="Murphy C."/>
            <person name="Pearson M."/>
            <person name="Poon T.W."/>
            <person name="Priest M."/>
            <person name="Roberts A."/>
            <person name="Saif S."/>
            <person name="Shea T."/>
            <person name="Sykes S."/>
            <person name="Wortman J."/>
            <person name="Nusbaum C."/>
            <person name="Birren B."/>
        </authorList>
    </citation>
    <scope>NUCLEOTIDE SEQUENCE [LARGE SCALE GENOMIC DNA]</scope>
    <source>
        <strain evidence="11">APO3</strain>
    </source>
</reference>
<keyword evidence="3 7" id="KW-0547">Nucleotide-binding</keyword>
<evidence type="ECO:0000256" key="9">
    <source>
        <dbReference type="SAM" id="MobiDB-lite"/>
    </source>
</evidence>
<protein>
    <submittedName>
        <fullName evidence="11">AUR protein kinase</fullName>
    </submittedName>
</protein>
<dbReference type="PROSITE" id="PS50011">
    <property type="entry name" value="PROTEIN_KINASE_DOM"/>
    <property type="match status" value="1"/>
</dbReference>
<proteinExistence type="predicted"/>
<evidence type="ECO:0000256" key="4">
    <source>
        <dbReference type="ARBA" id="ARBA00022777"/>
    </source>
</evidence>
<organism evidence="11">
    <name type="scientific">Aphanomyces astaci</name>
    <name type="common">Crayfish plague agent</name>
    <dbReference type="NCBI Taxonomy" id="112090"/>
    <lineage>
        <taxon>Eukaryota</taxon>
        <taxon>Sar</taxon>
        <taxon>Stramenopiles</taxon>
        <taxon>Oomycota</taxon>
        <taxon>Saprolegniomycetes</taxon>
        <taxon>Saprolegniales</taxon>
        <taxon>Verrucalvaceae</taxon>
        <taxon>Aphanomyces</taxon>
    </lineage>
</organism>
<keyword evidence="4 11" id="KW-0418">Kinase</keyword>
<dbReference type="SMART" id="SM00220">
    <property type="entry name" value="S_TKc"/>
    <property type="match status" value="1"/>
</dbReference>
<sequence>MTSIRGARRSPSSQRKTTQQPQDPGPSTTSTSDVRLAAASLDKCIWLEKRHPNAFLPSRRWRRSSFGWVELCSNCGAKSKFTLAFATRTFCPSTPPSRMTLGCTSCCDMHRTATSSRLCALLHAAGLTNGRPRASSTSSSSRLRQVFLWSRLMEQCYLRAIMTCHQHNVVHRDIKPENILLDNDDEILLADFGWSAANVTASNRRQTLCGTLDYLSPEMLNGCQYDASVDIWAIGVLLFELLVGKPAFEAQDQSKTSELIVNARYRVPLFVSDGARDLIKRFLRKDPQTRITLQEALQHPWLVRNCQAKGPTPRRSSANGSRVASSGTSRASSGATSAVGGGAARRK</sequence>
<dbReference type="RefSeq" id="XP_009824975.1">
    <property type="nucleotide sequence ID" value="XM_009826673.1"/>
</dbReference>
<feature type="cross-link" description="Glycyl lysine isopeptide (Lys-Gly) (interchain with G-Cter in SUMO2)" evidence="8">
    <location>
        <position position="175"/>
    </location>
</feature>
<dbReference type="Pfam" id="PF00069">
    <property type="entry name" value="Pkinase"/>
    <property type="match status" value="1"/>
</dbReference>
<evidence type="ECO:0000256" key="3">
    <source>
        <dbReference type="ARBA" id="ARBA00022741"/>
    </source>
</evidence>
<keyword evidence="5 7" id="KW-0067">ATP-binding</keyword>
<evidence type="ECO:0000313" key="11">
    <source>
        <dbReference type="EMBL" id="ETV84957.1"/>
    </source>
</evidence>
<dbReference type="PROSITE" id="PS00108">
    <property type="entry name" value="PROTEIN_KINASE_ST"/>
    <property type="match status" value="1"/>
</dbReference>
<feature type="compositionally biased region" description="Low complexity" evidence="9">
    <location>
        <begin position="320"/>
        <end position="338"/>
    </location>
</feature>
<dbReference type="STRING" id="112090.W4GZ71"/>
<keyword evidence="2" id="KW-0808">Transferase</keyword>
<evidence type="ECO:0000259" key="10">
    <source>
        <dbReference type="PROSITE" id="PS50011"/>
    </source>
</evidence>
<name>W4GZ71_APHAT</name>
<evidence type="ECO:0000256" key="1">
    <source>
        <dbReference type="ARBA" id="ARBA00022527"/>
    </source>
</evidence>
<dbReference type="AlphaFoldDB" id="W4GZ71"/>
<dbReference type="OrthoDB" id="377346at2759"/>
<dbReference type="VEuPathDB" id="FungiDB:H257_02853"/>
<dbReference type="GO" id="GO:0004674">
    <property type="term" value="F:protein serine/threonine kinase activity"/>
    <property type="evidence" value="ECO:0007669"/>
    <property type="project" value="UniProtKB-KW"/>
</dbReference>
<evidence type="ECO:0000256" key="6">
    <source>
        <dbReference type="PIRSR" id="PIRSR630616-1"/>
    </source>
</evidence>
<dbReference type="InterPro" id="IPR030616">
    <property type="entry name" value="Aur-like"/>
</dbReference>
<dbReference type="EMBL" id="KI913118">
    <property type="protein sequence ID" value="ETV84957.1"/>
    <property type="molecule type" value="Genomic_DNA"/>
</dbReference>
<feature type="region of interest" description="Disordered" evidence="9">
    <location>
        <begin position="1"/>
        <end position="32"/>
    </location>
</feature>
<dbReference type="PANTHER" id="PTHR24350">
    <property type="entry name" value="SERINE/THREONINE-PROTEIN KINASE IAL-RELATED"/>
    <property type="match status" value="1"/>
</dbReference>
<evidence type="ECO:0000256" key="8">
    <source>
        <dbReference type="PIRSR" id="PIRSR630616-3"/>
    </source>
</evidence>
<feature type="active site" description="Proton acceptor" evidence="6">
    <location>
        <position position="173"/>
    </location>
</feature>
<dbReference type="GeneID" id="20804849"/>
<evidence type="ECO:0000256" key="5">
    <source>
        <dbReference type="ARBA" id="ARBA00022840"/>
    </source>
</evidence>
<feature type="region of interest" description="Disordered" evidence="9">
    <location>
        <begin position="308"/>
        <end position="347"/>
    </location>
</feature>
<evidence type="ECO:0000256" key="2">
    <source>
        <dbReference type="ARBA" id="ARBA00022679"/>
    </source>
</evidence>
<dbReference type="SUPFAM" id="SSF56112">
    <property type="entry name" value="Protein kinase-like (PK-like)"/>
    <property type="match status" value="1"/>
</dbReference>
<feature type="binding site" evidence="7">
    <location>
        <position position="191"/>
    </location>
    <ligand>
        <name>ATP</name>
        <dbReference type="ChEBI" id="CHEBI:30616"/>
    </ligand>
</feature>
<keyword evidence="1" id="KW-0723">Serine/threonine-protein kinase</keyword>
<dbReference type="GO" id="GO:0005524">
    <property type="term" value="F:ATP binding"/>
    <property type="evidence" value="ECO:0007669"/>
    <property type="project" value="UniProtKB-KW"/>
</dbReference>
<feature type="domain" description="Protein kinase" evidence="10">
    <location>
        <begin position="1"/>
        <end position="302"/>
    </location>
</feature>
<dbReference type="InterPro" id="IPR008271">
    <property type="entry name" value="Ser/Thr_kinase_AS"/>
</dbReference>
<evidence type="ECO:0000256" key="7">
    <source>
        <dbReference type="PIRSR" id="PIRSR630616-2"/>
    </source>
</evidence>
<dbReference type="InterPro" id="IPR011009">
    <property type="entry name" value="Kinase-like_dom_sf"/>
</dbReference>
<accession>W4GZ71</accession>
<dbReference type="Gene3D" id="1.10.510.10">
    <property type="entry name" value="Transferase(Phosphotransferase) domain 1"/>
    <property type="match status" value="1"/>
</dbReference>